<dbReference type="Proteomes" id="UP000663872">
    <property type="component" value="Unassembled WGS sequence"/>
</dbReference>
<dbReference type="Proteomes" id="UP000663838">
    <property type="component" value="Unassembled WGS sequence"/>
</dbReference>
<evidence type="ECO:0000313" key="7">
    <source>
        <dbReference type="Proteomes" id="UP000663869"/>
    </source>
</evidence>
<dbReference type="GO" id="GO:0006598">
    <property type="term" value="P:polyamine catabolic process"/>
    <property type="evidence" value="ECO:0007669"/>
    <property type="project" value="TreeGrafter"/>
</dbReference>
<dbReference type="EMBL" id="CAJNYU010002266">
    <property type="protein sequence ID" value="CAF3525925.1"/>
    <property type="molecule type" value="Genomic_DNA"/>
</dbReference>
<proteinExistence type="predicted"/>
<dbReference type="InterPro" id="IPR011697">
    <property type="entry name" value="Peptidase_C26"/>
</dbReference>
<dbReference type="Pfam" id="PF07722">
    <property type="entry name" value="Peptidase_C26"/>
    <property type="match status" value="1"/>
</dbReference>
<dbReference type="GO" id="GO:0033969">
    <property type="term" value="F:gamma-glutamyl-gamma-aminobutyrate hydrolase activity"/>
    <property type="evidence" value="ECO:0007669"/>
    <property type="project" value="TreeGrafter"/>
</dbReference>
<evidence type="ECO:0000313" key="6">
    <source>
        <dbReference type="EMBL" id="CAF4499703.1"/>
    </source>
</evidence>
<dbReference type="PROSITE" id="PS51273">
    <property type="entry name" value="GATASE_TYPE_1"/>
    <property type="match status" value="1"/>
</dbReference>
<dbReference type="GO" id="GO:0005829">
    <property type="term" value="C:cytosol"/>
    <property type="evidence" value="ECO:0007669"/>
    <property type="project" value="TreeGrafter"/>
</dbReference>
<dbReference type="Gene3D" id="3.40.50.880">
    <property type="match status" value="1"/>
</dbReference>
<dbReference type="CDD" id="cd01745">
    <property type="entry name" value="GATase1_2"/>
    <property type="match status" value="1"/>
</dbReference>
<dbReference type="Proteomes" id="UP000663862">
    <property type="component" value="Unassembled WGS sequence"/>
</dbReference>
<dbReference type="InterPro" id="IPR044668">
    <property type="entry name" value="PuuD-like"/>
</dbReference>
<evidence type="ECO:0000313" key="3">
    <source>
        <dbReference type="EMBL" id="CAF3456622.1"/>
    </source>
</evidence>
<dbReference type="EMBL" id="CAJOBS010000116">
    <property type="protein sequence ID" value="CAF4499703.1"/>
    <property type="molecule type" value="Genomic_DNA"/>
</dbReference>
<organism evidence="4 7">
    <name type="scientific">Rotaria socialis</name>
    <dbReference type="NCBI Taxonomy" id="392032"/>
    <lineage>
        <taxon>Eukaryota</taxon>
        <taxon>Metazoa</taxon>
        <taxon>Spiralia</taxon>
        <taxon>Gnathifera</taxon>
        <taxon>Rotifera</taxon>
        <taxon>Eurotatoria</taxon>
        <taxon>Bdelloidea</taxon>
        <taxon>Philodinida</taxon>
        <taxon>Philodinidae</taxon>
        <taxon>Rotaria</taxon>
    </lineage>
</organism>
<dbReference type="Proteomes" id="UP000663825">
    <property type="component" value="Unassembled WGS sequence"/>
</dbReference>
<evidence type="ECO:0008006" key="8">
    <source>
        <dbReference type="Google" id="ProtNLM"/>
    </source>
</evidence>
<evidence type="ECO:0000313" key="2">
    <source>
        <dbReference type="EMBL" id="CAF3355633.1"/>
    </source>
</evidence>
<dbReference type="EMBL" id="CAJNYV010000036">
    <property type="protein sequence ID" value="CAF3329440.1"/>
    <property type="molecule type" value="Genomic_DNA"/>
</dbReference>
<dbReference type="EMBL" id="CAJNXB010005925">
    <property type="protein sequence ID" value="CAF3456622.1"/>
    <property type="molecule type" value="Genomic_DNA"/>
</dbReference>
<dbReference type="Proteomes" id="UP000663865">
    <property type="component" value="Unassembled WGS sequence"/>
</dbReference>
<sequence length="268" mass="30593">MKTRILMNSIKIGITDCARYGNYERWMLDAPEKVDPIRLSYHLSNLDDIEKCHGLILSGGEDVDPRRYKRPDLSGRIELTDIDEKRDDFEIEIIKYALQLKLPILAICRGMQLFNVYHGGTLLYDIPSMTKIIGHAKIQGVDQRHDVFVRDGAFLKEITGCLKGAVNSAHHQCIEKVGANLAVVAKAEESVIEAIEWKAPCENPYFLGVQWHPERMVDQTSPFSCNIRQAFLDSSIKYEERILSSENDINHKIELQDIDEIENKPPLT</sequence>
<dbReference type="SUPFAM" id="SSF52317">
    <property type="entry name" value="Class I glutamine amidotransferase-like"/>
    <property type="match status" value="1"/>
</dbReference>
<evidence type="ECO:0000313" key="4">
    <source>
        <dbReference type="EMBL" id="CAF3525925.1"/>
    </source>
</evidence>
<dbReference type="PANTHER" id="PTHR43235:SF1">
    <property type="entry name" value="GLUTAMINE AMIDOTRANSFERASE PB2B2.05-RELATED"/>
    <property type="match status" value="1"/>
</dbReference>
<evidence type="ECO:0000313" key="5">
    <source>
        <dbReference type="EMBL" id="CAF4473867.1"/>
    </source>
</evidence>
<evidence type="ECO:0000313" key="1">
    <source>
        <dbReference type="EMBL" id="CAF3329440.1"/>
    </source>
</evidence>
<dbReference type="OrthoDB" id="1724632at2759"/>
<dbReference type="EMBL" id="CAJOBQ010001285">
    <property type="protein sequence ID" value="CAF4473867.1"/>
    <property type="molecule type" value="Genomic_DNA"/>
</dbReference>
<dbReference type="EMBL" id="CAJNYT010000554">
    <property type="protein sequence ID" value="CAF3355633.1"/>
    <property type="molecule type" value="Genomic_DNA"/>
</dbReference>
<comment type="caution">
    <text evidence="4">The sequence shown here is derived from an EMBL/GenBank/DDBJ whole genome shotgun (WGS) entry which is preliminary data.</text>
</comment>
<dbReference type="AlphaFoldDB" id="A0A818IKE4"/>
<name>A0A818IKE4_9BILA</name>
<accession>A0A818IKE4</accession>
<dbReference type="Proteomes" id="UP000663869">
    <property type="component" value="Unassembled WGS sequence"/>
</dbReference>
<dbReference type="PANTHER" id="PTHR43235">
    <property type="entry name" value="GLUTAMINE AMIDOTRANSFERASE PB2B2.05-RELATED"/>
    <property type="match status" value="1"/>
</dbReference>
<gene>
    <name evidence="4" type="ORF">FME351_LOCUS18216</name>
    <name evidence="2" type="ORF">GRG538_LOCUS5941</name>
    <name evidence="1" type="ORF">KIK155_LOCUS1429</name>
    <name evidence="3" type="ORF">TIS948_LOCUS32337</name>
    <name evidence="6" type="ORF">TOA249_LOCUS3327</name>
    <name evidence="5" type="ORF">TSG867_LOCUS18867</name>
</gene>
<dbReference type="InterPro" id="IPR029062">
    <property type="entry name" value="Class_I_gatase-like"/>
</dbReference>
<reference evidence="4" key="1">
    <citation type="submission" date="2021-02" db="EMBL/GenBank/DDBJ databases">
        <authorList>
            <person name="Nowell W R."/>
        </authorList>
    </citation>
    <scope>NUCLEOTIDE SEQUENCE</scope>
</reference>
<protein>
    <recommendedName>
        <fullName evidence="8">Glutamine amidotransferase</fullName>
    </recommendedName>
</protein>